<sequence>MYQVASGLAAAWRGDDSLATALASRHQDPQIKAAAHAAAATRALYACGKRAGGGVARRRLAGDCTRVPASGPADQGGCACCSRYQSALCIGLAAAAAWRGDDSLAAALASRHQDPQIKAAAHAAAATRALYACKWEEAEQSINQLASYERWESQLLKAEMYFLKGDATESLGALHDILDYCKTEDDSLHFVSLKLRAMILQSQVEETFDGAHSMNNSNIIVLNEVLSTATKYNLHYIAATAEMHIANVQLHMGCVRSALDLVRRVLPTIMAHGGAYDMARGLLLYTKCRVSTAPGGGEARAQALLACAGALEAVKRNFLKVSAQGRLLETLYFQAQLYNEIGNVSARNQCAWMYRQLETQNPIEHSNSMLMLY</sequence>
<organism evidence="5 6">
    <name type="scientific">Plutella xylostella</name>
    <name type="common">Diamondback moth</name>
    <name type="synonym">Plutella maculipennis</name>
    <dbReference type="NCBI Taxonomy" id="51655"/>
    <lineage>
        <taxon>Eukaryota</taxon>
        <taxon>Metazoa</taxon>
        <taxon>Ecdysozoa</taxon>
        <taxon>Arthropoda</taxon>
        <taxon>Hexapoda</taxon>
        <taxon>Insecta</taxon>
        <taxon>Pterygota</taxon>
        <taxon>Neoptera</taxon>
        <taxon>Endopterygota</taxon>
        <taxon>Lepidoptera</taxon>
        <taxon>Glossata</taxon>
        <taxon>Ditrysia</taxon>
        <taxon>Yponomeutoidea</taxon>
        <taxon>Plutellidae</taxon>
        <taxon>Plutella</taxon>
    </lineage>
</organism>
<comment type="caution">
    <text evidence="5">The sequence shown here is derived from an EMBL/GenBank/DDBJ whole genome shotgun (WGS) entry which is preliminary data.</text>
</comment>
<dbReference type="InterPro" id="IPR037679">
    <property type="entry name" value="Apc5"/>
</dbReference>
<keyword evidence="4" id="KW-0131">Cell cycle</keyword>
<dbReference type="PANTHER" id="PTHR12830">
    <property type="entry name" value="ANAPHASE-PROMOTING COMPLEX SUBUNIT 5"/>
    <property type="match status" value="1"/>
</dbReference>
<keyword evidence="1" id="KW-0132">Cell division</keyword>
<dbReference type="AlphaFoldDB" id="A0A8S4DH53"/>
<dbReference type="Proteomes" id="UP000653454">
    <property type="component" value="Unassembled WGS sequence"/>
</dbReference>
<keyword evidence="2" id="KW-0498">Mitosis</keyword>
<evidence type="ECO:0000256" key="1">
    <source>
        <dbReference type="ARBA" id="ARBA00022618"/>
    </source>
</evidence>
<evidence type="ECO:0000313" key="5">
    <source>
        <dbReference type="EMBL" id="CAG9099565.1"/>
    </source>
</evidence>
<dbReference type="GO" id="GO:0005680">
    <property type="term" value="C:anaphase-promoting complex"/>
    <property type="evidence" value="ECO:0007669"/>
    <property type="project" value="InterPro"/>
</dbReference>
<gene>
    <name evidence="5" type="ORF">PLXY2_LOCUS2306</name>
</gene>
<dbReference type="GO" id="GO:0045842">
    <property type="term" value="P:positive regulation of mitotic metaphase/anaphase transition"/>
    <property type="evidence" value="ECO:0007669"/>
    <property type="project" value="TreeGrafter"/>
</dbReference>
<evidence type="ECO:0000313" key="6">
    <source>
        <dbReference type="Proteomes" id="UP000653454"/>
    </source>
</evidence>
<dbReference type="PANTHER" id="PTHR12830:SF9">
    <property type="entry name" value="ANAPHASE-PROMOTING COMPLEX SUBUNIT 5"/>
    <property type="match status" value="1"/>
</dbReference>
<dbReference type="EMBL" id="CAJHNJ030000005">
    <property type="protein sequence ID" value="CAG9099565.1"/>
    <property type="molecule type" value="Genomic_DNA"/>
</dbReference>
<keyword evidence="3" id="KW-0833">Ubl conjugation pathway</keyword>
<dbReference type="GO" id="GO:0051301">
    <property type="term" value="P:cell division"/>
    <property type="evidence" value="ECO:0007669"/>
    <property type="project" value="UniProtKB-KW"/>
</dbReference>
<reference evidence="5" key="1">
    <citation type="submission" date="2020-11" db="EMBL/GenBank/DDBJ databases">
        <authorList>
            <person name="Whiteford S."/>
        </authorList>
    </citation>
    <scope>NUCLEOTIDE SEQUENCE</scope>
</reference>
<keyword evidence="6" id="KW-1185">Reference proteome</keyword>
<evidence type="ECO:0000256" key="3">
    <source>
        <dbReference type="ARBA" id="ARBA00022786"/>
    </source>
</evidence>
<proteinExistence type="predicted"/>
<protein>
    <submittedName>
        <fullName evidence="5">(diamondback moth) hypothetical protein</fullName>
    </submittedName>
</protein>
<evidence type="ECO:0000256" key="4">
    <source>
        <dbReference type="ARBA" id="ARBA00023306"/>
    </source>
</evidence>
<evidence type="ECO:0000256" key="2">
    <source>
        <dbReference type="ARBA" id="ARBA00022776"/>
    </source>
</evidence>
<name>A0A8S4DH53_PLUXY</name>
<dbReference type="GO" id="GO:0031145">
    <property type="term" value="P:anaphase-promoting complex-dependent catabolic process"/>
    <property type="evidence" value="ECO:0007669"/>
    <property type="project" value="TreeGrafter"/>
</dbReference>
<dbReference type="GO" id="GO:0070979">
    <property type="term" value="P:protein K11-linked ubiquitination"/>
    <property type="evidence" value="ECO:0007669"/>
    <property type="project" value="TreeGrafter"/>
</dbReference>
<accession>A0A8S4DH53</accession>